<dbReference type="Proteomes" id="UP001361239">
    <property type="component" value="Unassembled WGS sequence"/>
</dbReference>
<dbReference type="RefSeq" id="WP_339589521.1">
    <property type="nucleotide sequence ID" value="NZ_JBBHJZ010000009.1"/>
</dbReference>
<name>A0ABU8S2L2_9SPHN</name>
<keyword evidence="1" id="KW-1133">Transmembrane helix</keyword>
<evidence type="ECO:0008006" key="4">
    <source>
        <dbReference type="Google" id="ProtNLM"/>
    </source>
</evidence>
<keyword evidence="3" id="KW-1185">Reference proteome</keyword>
<comment type="caution">
    <text evidence="2">The sequence shown here is derived from an EMBL/GenBank/DDBJ whole genome shotgun (WGS) entry which is preliminary data.</text>
</comment>
<sequence length="155" mass="17192">MKFGFRGHPQRFAIVAAVGVELMRSIATLFLATLVFGCNREPELPQILRDKGDQAGKVWLVCGPPHGKSLDNAIHNKRIVARLNSQFPPGSPASRLDAELARQGFELHTCQDEPTIRNAKYSWKSYGGGLSLITYKVNSENRIEWVTGVSQNTVE</sequence>
<reference evidence="2 3" key="1">
    <citation type="submission" date="2024-03" db="EMBL/GenBank/DDBJ databases">
        <authorList>
            <person name="Jo J.-H."/>
        </authorList>
    </citation>
    <scope>NUCLEOTIDE SEQUENCE [LARGE SCALE GENOMIC DNA]</scope>
    <source>
        <strain evidence="2 3">PS1R-30</strain>
    </source>
</reference>
<organism evidence="2 3">
    <name type="scientific">Novosphingobium anseongense</name>
    <dbReference type="NCBI Taxonomy" id="3133436"/>
    <lineage>
        <taxon>Bacteria</taxon>
        <taxon>Pseudomonadati</taxon>
        <taxon>Pseudomonadota</taxon>
        <taxon>Alphaproteobacteria</taxon>
        <taxon>Sphingomonadales</taxon>
        <taxon>Sphingomonadaceae</taxon>
        <taxon>Novosphingobium</taxon>
    </lineage>
</organism>
<keyword evidence="1" id="KW-0472">Membrane</keyword>
<keyword evidence="1" id="KW-0812">Transmembrane</keyword>
<dbReference type="EMBL" id="JBBHJZ010000009">
    <property type="protein sequence ID" value="MEJ5979585.1"/>
    <property type="molecule type" value="Genomic_DNA"/>
</dbReference>
<gene>
    <name evidence="2" type="ORF">WG901_23235</name>
</gene>
<evidence type="ECO:0000256" key="1">
    <source>
        <dbReference type="SAM" id="Phobius"/>
    </source>
</evidence>
<evidence type="ECO:0000313" key="2">
    <source>
        <dbReference type="EMBL" id="MEJ5979585.1"/>
    </source>
</evidence>
<feature type="transmembrane region" description="Helical" evidence="1">
    <location>
        <begin position="12"/>
        <end position="36"/>
    </location>
</feature>
<evidence type="ECO:0000313" key="3">
    <source>
        <dbReference type="Proteomes" id="UP001361239"/>
    </source>
</evidence>
<protein>
    <recommendedName>
        <fullName evidence="4">Lipoprotein</fullName>
    </recommendedName>
</protein>
<proteinExistence type="predicted"/>
<accession>A0ABU8S2L2</accession>